<sequence length="575" mass="65731">MMHKIAKFPLNFPLWFTLILFGAMSLFVGLHGQFAVNDDWVFVRQVEAFLSGQWAISSVIDPSFISQGLVGYVWGSVFGVSFESLRTLTLLLTVVFLVVVSKVLDLLEVSEKTKLAVLLLVAFNPLIFTSAFSFMTEIYFLLFFVLGIYFYLRSFQDEDRKGSRSNHSVVANIFLGSLFTGLAILVRQVGIVGFVAYFLSALYFKKLNVKNFLVALVPVISSIGIFSLWPRYLDEGVSNSFTGLLSNLISSEQIYGRLTKMLWSLPYFVFFMMPLVFFSKKKQHLSAWVGVLGLAVVLALATQLFKLDIFPVGSVFYIEGLHVKSDFRSNFHIFNNVIFKEFLAVLISLAAVRLTLLFKFKPKLNSQSLFLLLNFLGSFAVLFFGNDFYDRYLLPAFLSLLLFVVYYFRDVIEFQTKFQWAALILIIVISVLHQHEFISHTRLRWQQAMLIQQETGIVNGIYVDGTYGKYFNALSEDDYKGEVSGESAGEYECYVQEYTMDTNSIAFHFGQWADKTSQRLIENPDIYEAKRSTELPKIKNNLDKLIHNESYFSLESYLVGKEAWVGSWCKTDSQN</sequence>
<dbReference type="AlphaFoldDB" id="A0A1F4URP5"/>
<proteinExistence type="predicted"/>
<name>A0A1F4URP5_UNCKA</name>
<dbReference type="GO" id="GO:0000030">
    <property type="term" value="F:mannosyltransferase activity"/>
    <property type="evidence" value="ECO:0007669"/>
    <property type="project" value="InterPro"/>
</dbReference>
<feature type="transmembrane region" description="Helical" evidence="7">
    <location>
        <begin position="392"/>
        <end position="408"/>
    </location>
</feature>
<keyword evidence="5 7" id="KW-1133">Transmembrane helix</keyword>
<dbReference type="GO" id="GO:0012505">
    <property type="term" value="C:endomembrane system"/>
    <property type="evidence" value="ECO:0007669"/>
    <property type="project" value="UniProtKB-SubCell"/>
</dbReference>
<dbReference type="GO" id="GO:0016020">
    <property type="term" value="C:membrane"/>
    <property type="evidence" value="ECO:0007669"/>
    <property type="project" value="InterPro"/>
</dbReference>
<dbReference type="EMBL" id="MEVA01000006">
    <property type="protein sequence ID" value="OGC47651.1"/>
    <property type="molecule type" value="Genomic_DNA"/>
</dbReference>
<feature type="domain" description="ArnT-like N-terminal" evidence="8">
    <location>
        <begin position="79"/>
        <end position="199"/>
    </location>
</feature>
<reference evidence="9 10" key="1">
    <citation type="journal article" date="2016" name="Nat. Commun.">
        <title>Thousands of microbial genomes shed light on interconnected biogeochemical processes in an aquifer system.</title>
        <authorList>
            <person name="Anantharaman K."/>
            <person name="Brown C.T."/>
            <person name="Hug L.A."/>
            <person name="Sharon I."/>
            <person name="Castelle C.J."/>
            <person name="Probst A.J."/>
            <person name="Thomas B.C."/>
            <person name="Singh A."/>
            <person name="Wilkins M.J."/>
            <person name="Karaoz U."/>
            <person name="Brodie E.L."/>
            <person name="Williams K.H."/>
            <person name="Hubbard S.S."/>
            <person name="Banfield J.F."/>
        </authorList>
    </citation>
    <scope>NUCLEOTIDE SEQUENCE [LARGE SCALE GENOMIC DNA]</scope>
</reference>
<feature type="transmembrane region" description="Helical" evidence="7">
    <location>
        <begin position="85"/>
        <end position="104"/>
    </location>
</feature>
<feature type="transmembrane region" description="Helical" evidence="7">
    <location>
        <begin position="285"/>
        <end position="305"/>
    </location>
</feature>
<protein>
    <recommendedName>
        <fullName evidence="8">ArnT-like N-terminal domain-containing protein</fullName>
    </recommendedName>
</protein>
<keyword evidence="3" id="KW-0808">Transferase</keyword>
<feature type="transmembrane region" description="Helical" evidence="7">
    <location>
        <begin position="337"/>
        <end position="356"/>
    </location>
</feature>
<evidence type="ECO:0000256" key="2">
    <source>
        <dbReference type="ARBA" id="ARBA00022676"/>
    </source>
</evidence>
<feature type="transmembrane region" description="Helical" evidence="7">
    <location>
        <begin position="211"/>
        <end position="229"/>
    </location>
</feature>
<feature type="transmembrane region" description="Helical" evidence="7">
    <location>
        <begin position="261"/>
        <end position="278"/>
    </location>
</feature>
<evidence type="ECO:0000256" key="5">
    <source>
        <dbReference type="ARBA" id="ARBA00022989"/>
    </source>
</evidence>
<evidence type="ECO:0000256" key="6">
    <source>
        <dbReference type="ARBA" id="ARBA00023136"/>
    </source>
</evidence>
<evidence type="ECO:0000313" key="9">
    <source>
        <dbReference type="EMBL" id="OGC47651.1"/>
    </source>
</evidence>
<evidence type="ECO:0000256" key="1">
    <source>
        <dbReference type="ARBA" id="ARBA00004127"/>
    </source>
</evidence>
<comment type="caution">
    <text evidence="9">The sequence shown here is derived from an EMBL/GenBank/DDBJ whole genome shotgun (WGS) entry which is preliminary data.</text>
</comment>
<comment type="subcellular location">
    <subcellularLocation>
        <location evidence="1">Endomembrane system</location>
        <topology evidence="1">Multi-pass membrane protein</topology>
    </subcellularLocation>
</comment>
<feature type="transmembrane region" description="Helical" evidence="7">
    <location>
        <begin position="368"/>
        <end position="386"/>
    </location>
</feature>
<dbReference type="GO" id="GO:0006493">
    <property type="term" value="P:protein O-linked glycosylation"/>
    <property type="evidence" value="ECO:0007669"/>
    <property type="project" value="InterPro"/>
</dbReference>
<feature type="transmembrane region" description="Helical" evidence="7">
    <location>
        <begin position="12"/>
        <end position="34"/>
    </location>
</feature>
<organism evidence="9 10">
    <name type="scientific">candidate division WWE3 bacterium RIFCSPHIGHO2_01_FULL_42_13</name>
    <dbReference type="NCBI Taxonomy" id="1802617"/>
    <lineage>
        <taxon>Bacteria</taxon>
        <taxon>Katanobacteria</taxon>
    </lineage>
</organism>
<evidence type="ECO:0000259" key="8">
    <source>
        <dbReference type="Pfam" id="PF02366"/>
    </source>
</evidence>
<dbReference type="InterPro" id="IPR003342">
    <property type="entry name" value="ArnT-like_N"/>
</dbReference>
<feature type="transmembrane region" description="Helical" evidence="7">
    <location>
        <begin position="420"/>
        <end position="438"/>
    </location>
</feature>
<evidence type="ECO:0000313" key="10">
    <source>
        <dbReference type="Proteomes" id="UP000176608"/>
    </source>
</evidence>
<keyword evidence="2" id="KW-0328">Glycosyltransferase</keyword>
<dbReference type="Proteomes" id="UP000176608">
    <property type="component" value="Unassembled WGS sequence"/>
</dbReference>
<feature type="transmembrane region" description="Helical" evidence="7">
    <location>
        <begin position="116"/>
        <end position="149"/>
    </location>
</feature>
<gene>
    <name evidence="9" type="ORF">A2886_02615</name>
</gene>
<keyword evidence="4 7" id="KW-0812">Transmembrane</keyword>
<keyword evidence="6 7" id="KW-0472">Membrane</keyword>
<dbReference type="STRING" id="1802617.A2886_02615"/>
<evidence type="ECO:0000256" key="7">
    <source>
        <dbReference type="SAM" id="Phobius"/>
    </source>
</evidence>
<dbReference type="Pfam" id="PF02366">
    <property type="entry name" value="PMT"/>
    <property type="match status" value="1"/>
</dbReference>
<feature type="transmembrane region" description="Helical" evidence="7">
    <location>
        <begin position="169"/>
        <end position="199"/>
    </location>
</feature>
<evidence type="ECO:0000256" key="3">
    <source>
        <dbReference type="ARBA" id="ARBA00022679"/>
    </source>
</evidence>
<evidence type="ECO:0000256" key="4">
    <source>
        <dbReference type="ARBA" id="ARBA00022692"/>
    </source>
</evidence>
<accession>A0A1F4URP5</accession>